<accession>A0A3B0SV05</accession>
<dbReference type="EMBL" id="UOEK01000562">
    <property type="protein sequence ID" value="VAW09348.1"/>
    <property type="molecule type" value="Genomic_DNA"/>
</dbReference>
<protein>
    <submittedName>
        <fullName evidence="1">Uncharacterized protein</fullName>
    </submittedName>
</protein>
<dbReference type="AlphaFoldDB" id="A0A3B0SV05"/>
<proteinExistence type="predicted"/>
<evidence type="ECO:0000313" key="1">
    <source>
        <dbReference type="EMBL" id="VAW09348.1"/>
    </source>
</evidence>
<sequence>MLKKGFIALGALLVVAASTGITPRTAPAYSLQTDDAETITAPTAELTLGQVFAASEYSMSITRAFTEPSPTRLGYTEVRASLSLQNTGETPIIFSDAIFLDGNGYPDLALRDANGDTHILDIWRPQYGSAPGADIISIKPGLSARWTIGFQVPTESVSELSIEALNGDTVAASWDLLSVETAVAWDAPTASTVQIGESFAYDDGVNLTATGIGSFICGDPQIETVSHIMTVTFAVDNTTHTDYRWPASMYPDPSIIVQWADGSAAAASVETFRGESETLPRASGFGSFIPPAFDEDRALVFAAPRDARMVDINALPSGVYIETPLGETVWVDLTNVPSTVNVSPRFCDLGFQGAPTPYSFAPASKFLVRGEAPVVSEATLDSAATGLLDEALAGAGLLFDARGDFKGITSADLKAFAPNITFEARDNTTPPADGAGIGTVYWDTHPDIDGFIYFITQSASNRYICSSVEAFNAPITASALDPADITPTCYPASPTTES</sequence>
<gene>
    <name evidence="1" type="ORF">MNBD_ACTINO02-564</name>
</gene>
<name>A0A3B0SV05_9ZZZZ</name>
<reference evidence="1" key="1">
    <citation type="submission" date="2018-06" db="EMBL/GenBank/DDBJ databases">
        <authorList>
            <person name="Zhirakovskaya E."/>
        </authorList>
    </citation>
    <scope>NUCLEOTIDE SEQUENCE</scope>
</reference>
<organism evidence="1">
    <name type="scientific">hydrothermal vent metagenome</name>
    <dbReference type="NCBI Taxonomy" id="652676"/>
    <lineage>
        <taxon>unclassified sequences</taxon>
        <taxon>metagenomes</taxon>
        <taxon>ecological metagenomes</taxon>
    </lineage>
</organism>